<protein>
    <recommendedName>
        <fullName evidence="1">Cell morphogenesis central region domain-containing protein</fullName>
    </recommendedName>
</protein>
<organism evidence="2 3">
    <name type="scientific">Hibiscus syriacus</name>
    <name type="common">Rose of Sharon</name>
    <dbReference type="NCBI Taxonomy" id="106335"/>
    <lineage>
        <taxon>Eukaryota</taxon>
        <taxon>Viridiplantae</taxon>
        <taxon>Streptophyta</taxon>
        <taxon>Embryophyta</taxon>
        <taxon>Tracheophyta</taxon>
        <taxon>Spermatophyta</taxon>
        <taxon>Magnoliopsida</taxon>
        <taxon>eudicotyledons</taxon>
        <taxon>Gunneridae</taxon>
        <taxon>Pentapetalae</taxon>
        <taxon>rosids</taxon>
        <taxon>malvids</taxon>
        <taxon>Malvales</taxon>
        <taxon>Malvaceae</taxon>
        <taxon>Malvoideae</taxon>
        <taxon>Hibiscus</taxon>
    </lineage>
</organism>
<dbReference type="AlphaFoldDB" id="A0A6A2Z7L7"/>
<feature type="domain" description="Cell morphogenesis central region" evidence="1">
    <location>
        <begin position="1"/>
        <end position="40"/>
    </location>
</feature>
<dbReference type="PANTHER" id="PTHR12295">
    <property type="entry name" value="FURRY-RELATED"/>
    <property type="match status" value="1"/>
</dbReference>
<sequence>MLETLSVHEWAEDGIEGSGSYRAAVVDNLPDSYQQFQYKLKPRNIRPILDFLITKGTEDCDSNASAETSGAFAAYFSVAKRGPAAVQIASFADSLPHISPLLIRGSLDGLLRNSTGNLNWRPPGVGGRNSSSPLIPMPPELGIVPGSACRSAQLLPGLVNMPGPLGGVRNSKGSLRSGHASRDSGHYLIDIPNSVEEIMHTGHCRHLLVNLLYFLAGRNLEMYEVQNHDGENRQQVVNLIKYVQSKRRSMIWENEDSTVTRTVLPSASLLSALVESMVDAIFFQGDLHKTWGVEALKWDMECTSRHLACRSHQISCITTKCDE</sequence>
<dbReference type="InterPro" id="IPR039867">
    <property type="entry name" value="Furry/Tao3/Mor2"/>
</dbReference>
<keyword evidence="3" id="KW-1185">Reference proteome</keyword>
<evidence type="ECO:0000313" key="2">
    <source>
        <dbReference type="EMBL" id="KAE8687981.1"/>
    </source>
</evidence>
<name>A0A6A2Z7L7_HIBSY</name>
<dbReference type="GO" id="GO:0005938">
    <property type="term" value="C:cell cortex"/>
    <property type="evidence" value="ECO:0007669"/>
    <property type="project" value="TreeGrafter"/>
</dbReference>
<dbReference type="EMBL" id="VEPZ02001198">
    <property type="protein sequence ID" value="KAE8687981.1"/>
    <property type="molecule type" value="Genomic_DNA"/>
</dbReference>
<dbReference type="GO" id="GO:0030427">
    <property type="term" value="C:site of polarized growth"/>
    <property type="evidence" value="ECO:0007669"/>
    <property type="project" value="TreeGrafter"/>
</dbReference>
<accession>A0A6A2Z7L7</accession>
<dbReference type="Proteomes" id="UP000436088">
    <property type="component" value="Unassembled WGS sequence"/>
</dbReference>
<evidence type="ECO:0000259" key="1">
    <source>
        <dbReference type="Pfam" id="PF14228"/>
    </source>
</evidence>
<dbReference type="PANTHER" id="PTHR12295:SF30">
    <property type="entry name" value="PROTEIN FURRY"/>
    <property type="match status" value="1"/>
</dbReference>
<evidence type="ECO:0000313" key="3">
    <source>
        <dbReference type="Proteomes" id="UP000436088"/>
    </source>
</evidence>
<proteinExistence type="predicted"/>
<feature type="domain" description="Cell morphogenesis central region" evidence="1">
    <location>
        <begin position="203"/>
        <end position="314"/>
    </location>
</feature>
<gene>
    <name evidence="2" type="ORF">F3Y22_tig00111005pilonHSYRG00088</name>
</gene>
<dbReference type="Pfam" id="PF14228">
    <property type="entry name" value="MOR2-PAG1_mid"/>
    <property type="match status" value="4"/>
</dbReference>
<dbReference type="GO" id="GO:0000902">
    <property type="term" value="P:cell morphogenesis"/>
    <property type="evidence" value="ECO:0007669"/>
    <property type="project" value="InterPro"/>
</dbReference>
<feature type="domain" description="Cell morphogenesis central region" evidence="1">
    <location>
        <begin position="41"/>
        <end position="81"/>
    </location>
</feature>
<comment type="caution">
    <text evidence="2">The sequence shown here is derived from an EMBL/GenBank/DDBJ whole genome shotgun (WGS) entry which is preliminary data.</text>
</comment>
<dbReference type="InterPro" id="IPR029473">
    <property type="entry name" value="MOR2-PAG1_mid"/>
</dbReference>
<feature type="domain" description="Cell morphogenesis central region" evidence="1">
    <location>
        <begin position="82"/>
        <end position="202"/>
    </location>
</feature>
<reference evidence="2" key="1">
    <citation type="submission" date="2019-09" db="EMBL/GenBank/DDBJ databases">
        <title>Draft genome information of white flower Hibiscus syriacus.</title>
        <authorList>
            <person name="Kim Y.-M."/>
        </authorList>
    </citation>
    <scope>NUCLEOTIDE SEQUENCE [LARGE SCALE GENOMIC DNA]</scope>
    <source>
        <strain evidence="2">YM2019G1</strain>
    </source>
</reference>